<name>U7UPH5_9FIRM</name>
<dbReference type="STRING" id="1111454.HMPREF1250_0236"/>
<proteinExistence type="predicted"/>
<evidence type="ECO:0000313" key="1">
    <source>
        <dbReference type="EMBL" id="ERT60804.1"/>
    </source>
</evidence>
<sequence length="81" mass="9935">MTKRFFYNWDLRQMYVDRDGTSNWHYLKPMGSWAETGISMPAGETAFYLAYGRRFYGGKLWYNSFLQRNERVYQDSFYQRI</sequence>
<accession>U7UPH5</accession>
<gene>
    <name evidence="1" type="ORF">HMPREF1250_0236</name>
</gene>
<dbReference type="PATRIC" id="fig|1111454.3.peg.747"/>
<keyword evidence="2" id="KW-1185">Reference proteome</keyword>
<comment type="caution">
    <text evidence="1">The sequence shown here is derived from an EMBL/GenBank/DDBJ whole genome shotgun (WGS) entry which is preliminary data.</text>
</comment>
<evidence type="ECO:0000313" key="2">
    <source>
        <dbReference type="Proteomes" id="UP000017090"/>
    </source>
</evidence>
<protein>
    <submittedName>
        <fullName evidence="1">Uncharacterized protein</fullName>
    </submittedName>
</protein>
<organism evidence="1 2">
    <name type="scientific">Megasphaera vaginalis</name>
    <name type="common">ex Srinivasan et al. 2021</name>
    <dbReference type="NCBI Taxonomy" id="1111454"/>
    <lineage>
        <taxon>Bacteria</taxon>
        <taxon>Bacillati</taxon>
        <taxon>Bacillota</taxon>
        <taxon>Negativicutes</taxon>
        <taxon>Veillonellales</taxon>
        <taxon>Veillonellaceae</taxon>
        <taxon>Megasphaera</taxon>
    </lineage>
</organism>
<dbReference type="RefSeq" id="WP_023053226.1">
    <property type="nucleotide sequence ID" value="NZ_AWXA01000014.1"/>
</dbReference>
<dbReference type="Proteomes" id="UP000017090">
    <property type="component" value="Unassembled WGS sequence"/>
</dbReference>
<reference evidence="1 2" key="1">
    <citation type="submission" date="2013-09" db="EMBL/GenBank/DDBJ databases">
        <authorList>
            <person name="Durkin A.S."/>
            <person name="Haft D.R."/>
            <person name="McCorrison J."/>
            <person name="Torralba M."/>
            <person name="Gillis M."/>
            <person name="Haft D.H."/>
            <person name="Methe B."/>
            <person name="Sutton G."/>
            <person name="Nelson K.E."/>
        </authorList>
    </citation>
    <scope>NUCLEOTIDE SEQUENCE [LARGE SCALE GENOMIC DNA]</scope>
    <source>
        <strain evidence="1 2">BV3C16-1</strain>
    </source>
</reference>
<dbReference type="AlphaFoldDB" id="U7UPH5"/>
<dbReference type="EMBL" id="AWXA01000014">
    <property type="protein sequence ID" value="ERT60804.1"/>
    <property type="molecule type" value="Genomic_DNA"/>
</dbReference>